<accession>G7J5N0</accession>
<protein>
    <submittedName>
        <fullName evidence="3">Chaperonin GroS</fullName>
    </submittedName>
</protein>
<reference evidence="3 5" key="2">
    <citation type="journal article" date="2014" name="BMC Genomics">
        <title>An improved genome release (version Mt4.0) for the model legume Medicago truncatula.</title>
        <authorList>
            <person name="Tang H."/>
            <person name="Krishnakumar V."/>
            <person name="Bidwell S."/>
            <person name="Rosen B."/>
            <person name="Chan A."/>
            <person name="Zhou S."/>
            <person name="Gentzbittel L."/>
            <person name="Childs K.L."/>
            <person name="Yandell M."/>
            <person name="Gundlach H."/>
            <person name="Mayer K.F."/>
            <person name="Schwartz D.C."/>
            <person name="Town C.D."/>
        </authorList>
    </citation>
    <scope>GENOME REANNOTATION</scope>
    <source>
        <strain evidence="4 5">cv. Jemalong A17</strain>
    </source>
</reference>
<gene>
    <name evidence="3" type="ordered locus">MTR_3g089960</name>
</gene>
<dbReference type="InterPro" id="IPR020818">
    <property type="entry name" value="Chaperonin_GroES"/>
</dbReference>
<dbReference type="InterPro" id="IPR015422">
    <property type="entry name" value="PyrdxlP-dep_Trfase_small"/>
</dbReference>
<dbReference type="PANTHER" id="PTHR45688">
    <property type="match status" value="1"/>
</dbReference>
<dbReference type="EMBL" id="CM001219">
    <property type="protein sequence ID" value="AES72384.1"/>
    <property type="molecule type" value="Genomic_DNA"/>
</dbReference>
<comment type="similarity">
    <text evidence="1">Belongs to the class-III pyridoxal-phosphate-dependent aminotransferase family.</text>
</comment>
<evidence type="ECO:0000313" key="5">
    <source>
        <dbReference type="Proteomes" id="UP000002051"/>
    </source>
</evidence>
<sequence>MLATGTKLQGSHPHLMILSLCIANVVQSRFDRNGSIGNGIPLGVVVTTPKIAKVLTHLSYFNNFGIGCLKSNRIVGSNLKERLNALKDKHECKVSSVILFPSKINAQESTHVMENKRLYLNTVVDVRGKGLVLGVEHVIDCELKTPAKDETLHVMDQMKGLLIRKGGYYRNVFEIHLSYVSIKKIFPSGCYGFLVDAMDYTLDRMWSPSFTISMAVKEGDHVLLPEYSGSQIKLDDKDFHLFRDEDILGILHD</sequence>
<dbReference type="CDD" id="cd00320">
    <property type="entry name" value="cpn10"/>
    <property type="match status" value="1"/>
</dbReference>
<keyword evidence="2" id="KW-0143">Chaperone</keyword>
<proteinExistence type="inferred from homology"/>
<keyword evidence="5" id="KW-1185">Reference proteome</keyword>
<dbReference type="HOGENOM" id="CLU_096225_0_0_1"/>
<dbReference type="eggNOG" id="KOG1404">
    <property type="taxonomic scope" value="Eukaryota"/>
</dbReference>
<dbReference type="GO" id="GO:0005524">
    <property type="term" value="F:ATP binding"/>
    <property type="evidence" value="ECO:0007669"/>
    <property type="project" value="InterPro"/>
</dbReference>
<dbReference type="PaxDb" id="3880-AES72384"/>
<reference evidence="4" key="3">
    <citation type="submission" date="2015-04" db="UniProtKB">
        <authorList>
            <consortium name="EnsemblPlants"/>
        </authorList>
    </citation>
    <scope>IDENTIFICATION</scope>
    <source>
        <strain evidence="4">cv. Jemalong A17</strain>
    </source>
</reference>
<dbReference type="OMA" id="RILMSID"/>
<dbReference type="Pfam" id="PF00166">
    <property type="entry name" value="Cpn10"/>
    <property type="match status" value="1"/>
</dbReference>
<evidence type="ECO:0000313" key="3">
    <source>
        <dbReference type="EMBL" id="AES72384.1"/>
    </source>
</evidence>
<dbReference type="SUPFAM" id="SSF50129">
    <property type="entry name" value="GroES-like"/>
    <property type="match status" value="1"/>
</dbReference>
<reference evidence="3 5" key="1">
    <citation type="journal article" date="2011" name="Nature">
        <title>The Medicago genome provides insight into the evolution of rhizobial symbioses.</title>
        <authorList>
            <person name="Young N.D."/>
            <person name="Debelle F."/>
            <person name="Oldroyd G.E."/>
            <person name="Geurts R."/>
            <person name="Cannon S.B."/>
            <person name="Udvardi M.K."/>
            <person name="Benedito V.A."/>
            <person name="Mayer K.F."/>
            <person name="Gouzy J."/>
            <person name="Schoof H."/>
            <person name="Van de Peer Y."/>
            <person name="Proost S."/>
            <person name="Cook D.R."/>
            <person name="Meyers B.C."/>
            <person name="Spannagl M."/>
            <person name="Cheung F."/>
            <person name="De Mita S."/>
            <person name="Krishnakumar V."/>
            <person name="Gundlach H."/>
            <person name="Zhou S."/>
            <person name="Mudge J."/>
            <person name="Bharti A.K."/>
            <person name="Murray J.D."/>
            <person name="Naoumkina M.A."/>
            <person name="Rosen B."/>
            <person name="Silverstein K.A."/>
            <person name="Tang H."/>
            <person name="Rombauts S."/>
            <person name="Zhao P.X."/>
            <person name="Zhou P."/>
            <person name="Barbe V."/>
            <person name="Bardou P."/>
            <person name="Bechner M."/>
            <person name="Bellec A."/>
            <person name="Berger A."/>
            <person name="Berges H."/>
            <person name="Bidwell S."/>
            <person name="Bisseling T."/>
            <person name="Choisne N."/>
            <person name="Couloux A."/>
            <person name="Denny R."/>
            <person name="Deshpande S."/>
            <person name="Dai X."/>
            <person name="Doyle J.J."/>
            <person name="Dudez A.M."/>
            <person name="Farmer A.D."/>
            <person name="Fouteau S."/>
            <person name="Franken C."/>
            <person name="Gibelin C."/>
            <person name="Gish J."/>
            <person name="Goldstein S."/>
            <person name="Gonzalez A.J."/>
            <person name="Green P.J."/>
            <person name="Hallab A."/>
            <person name="Hartog M."/>
            <person name="Hua A."/>
            <person name="Humphray S.J."/>
            <person name="Jeong D.H."/>
            <person name="Jing Y."/>
            <person name="Jocker A."/>
            <person name="Kenton S.M."/>
            <person name="Kim D.J."/>
            <person name="Klee K."/>
            <person name="Lai H."/>
            <person name="Lang C."/>
            <person name="Lin S."/>
            <person name="Macmil S.L."/>
            <person name="Magdelenat G."/>
            <person name="Matthews L."/>
            <person name="McCorrison J."/>
            <person name="Monaghan E.L."/>
            <person name="Mun J.H."/>
            <person name="Najar F.Z."/>
            <person name="Nicholson C."/>
            <person name="Noirot C."/>
            <person name="O'Bleness M."/>
            <person name="Paule C.R."/>
            <person name="Poulain J."/>
            <person name="Prion F."/>
            <person name="Qin B."/>
            <person name="Qu C."/>
            <person name="Retzel E.F."/>
            <person name="Riddle C."/>
            <person name="Sallet E."/>
            <person name="Samain S."/>
            <person name="Samson N."/>
            <person name="Sanders I."/>
            <person name="Saurat O."/>
            <person name="Scarpelli C."/>
            <person name="Schiex T."/>
            <person name="Segurens B."/>
            <person name="Severin A.J."/>
            <person name="Sherrier D.J."/>
            <person name="Shi R."/>
            <person name="Sims S."/>
            <person name="Singer S.R."/>
            <person name="Sinharoy S."/>
            <person name="Sterck L."/>
            <person name="Viollet A."/>
            <person name="Wang B.B."/>
            <person name="Wang K."/>
            <person name="Wang M."/>
            <person name="Wang X."/>
            <person name="Warfsmann J."/>
            <person name="Weissenbach J."/>
            <person name="White D.D."/>
            <person name="White J.D."/>
            <person name="Wiley G.B."/>
            <person name="Wincker P."/>
            <person name="Xing Y."/>
            <person name="Yang L."/>
            <person name="Yao Z."/>
            <person name="Ying F."/>
            <person name="Zhai J."/>
            <person name="Zhou L."/>
            <person name="Zuber A."/>
            <person name="Denarie J."/>
            <person name="Dixon R.A."/>
            <person name="May G.D."/>
            <person name="Schwartz D.C."/>
            <person name="Rogers J."/>
            <person name="Quetier F."/>
            <person name="Town C.D."/>
            <person name="Roe B.A."/>
        </authorList>
    </citation>
    <scope>NUCLEOTIDE SEQUENCE [LARGE SCALE GENOMIC DNA]</scope>
    <source>
        <strain evidence="3">A17</strain>
        <strain evidence="4 5">cv. Jemalong A17</strain>
    </source>
</reference>
<dbReference type="InterPro" id="IPR011032">
    <property type="entry name" value="GroES-like_sf"/>
</dbReference>
<evidence type="ECO:0000256" key="2">
    <source>
        <dbReference type="ARBA" id="ARBA00023186"/>
    </source>
</evidence>
<dbReference type="STRING" id="3880.G7J5N0"/>
<dbReference type="InterPro" id="IPR037124">
    <property type="entry name" value="Chaperonin_GroES_sf"/>
</dbReference>
<dbReference type="AlphaFoldDB" id="G7J5N0"/>
<dbReference type="PANTHER" id="PTHR45688:SF13">
    <property type="entry name" value="ALANINE--GLYOXYLATE AMINOTRANSFERASE 2-LIKE"/>
    <property type="match status" value="1"/>
</dbReference>
<dbReference type="EnsemblPlants" id="AES72384">
    <property type="protein sequence ID" value="AES72384"/>
    <property type="gene ID" value="MTR_3g089960"/>
</dbReference>
<dbReference type="eggNOG" id="KOG1641">
    <property type="taxonomic scope" value="Eukaryota"/>
</dbReference>
<dbReference type="Gene3D" id="3.90.1150.10">
    <property type="entry name" value="Aspartate Aminotransferase, domain 1"/>
    <property type="match status" value="1"/>
</dbReference>
<evidence type="ECO:0000256" key="1">
    <source>
        <dbReference type="ARBA" id="ARBA00008954"/>
    </source>
</evidence>
<evidence type="ECO:0000313" key="4">
    <source>
        <dbReference type="EnsemblPlants" id="AES72384"/>
    </source>
</evidence>
<organism evidence="3 5">
    <name type="scientific">Medicago truncatula</name>
    <name type="common">Barrel medic</name>
    <name type="synonym">Medicago tribuloides</name>
    <dbReference type="NCBI Taxonomy" id="3880"/>
    <lineage>
        <taxon>Eukaryota</taxon>
        <taxon>Viridiplantae</taxon>
        <taxon>Streptophyta</taxon>
        <taxon>Embryophyta</taxon>
        <taxon>Tracheophyta</taxon>
        <taxon>Spermatophyta</taxon>
        <taxon>Magnoliopsida</taxon>
        <taxon>eudicotyledons</taxon>
        <taxon>Gunneridae</taxon>
        <taxon>Pentapetalae</taxon>
        <taxon>rosids</taxon>
        <taxon>fabids</taxon>
        <taxon>Fabales</taxon>
        <taxon>Fabaceae</taxon>
        <taxon>Papilionoideae</taxon>
        <taxon>50 kb inversion clade</taxon>
        <taxon>NPAAA clade</taxon>
        <taxon>Hologalegina</taxon>
        <taxon>IRL clade</taxon>
        <taxon>Trifolieae</taxon>
        <taxon>Medicago</taxon>
    </lineage>
</organism>
<dbReference type="GO" id="GO:0044183">
    <property type="term" value="F:protein folding chaperone"/>
    <property type="evidence" value="ECO:0007669"/>
    <property type="project" value="InterPro"/>
</dbReference>
<dbReference type="Gene3D" id="2.30.33.40">
    <property type="entry name" value="GroES chaperonin"/>
    <property type="match status" value="1"/>
</dbReference>
<name>G7J5N0_MEDTR</name>
<dbReference type="Proteomes" id="UP000002051">
    <property type="component" value="Chromosome 3"/>
</dbReference>